<name>A0ACC0D468_9PEZI</name>
<sequence>MASRPDMIIGIDVGTTCTGVAYANLDGPDPEVRIFNNWEDRTIADKVPTHLVYDNCNINHGPIAWGFSSQNKLTSTKDTVSAHWFKQDFAPESELETSDDNSPDSTLPPVDTLYEHFLSQLYEHIKDFLNTELSRSSSKNWESASINFLFSVPATWNPERRGHFRDIAVKAGFGSHPNHSVAASLTEPQAAIIFTINEDELQLKNGNNVLIVDSGGGTTDLCLVRVDVPEKNRPSLSELKPVDGINVGSTCIDDGFVELVREELEAIGHEKLGHPSSMLPMLAWRTAMSEQFQLQKRTLDGNTHAESSFPVKVHGLGKKDTFDQSNIKEGRLHIKQGQLMQMFDDQIKDIEEKIMDVVNHMAVKQLGQLDYIILSGGLGSSKYVHKKLVDRYTNQQSLSNVLRDVIIHQSSSPQLCVCQGLVYERIHKVYHGSSTFTQLRSQFSFGIIKDEEFNSRNSYHKETKKQKRFRNIFGGKERWVGNCVDWLVRSVCVQLLKTERSAYISQGDVVSPGQVIPRTLHHKFERGVPKSNLRGLITVVRSLASGPAPYFAPNNGVEKYDALCCDYSGLDVRFKPWYDLTRDYQQVDFKIEATFGVDEVIFECLSLDSTPKKLSEKPVTVQAKVEVQEQYYPPSVLYSK</sequence>
<gene>
    <name evidence="1" type="ORF">F4821DRAFT_105987</name>
</gene>
<comment type="caution">
    <text evidence="1">The sequence shown here is derived from an EMBL/GenBank/DDBJ whole genome shotgun (WGS) entry which is preliminary data.</text>
</comment>
<reference evidence="1 2" key="1">
    <citation type="journal article" date="2022" name="New Phytol.">
        <title>Ecological generalism drives hyperdiversity of secondary metabolite gene clusters in xylarialean endophytes.</title>
        <authorList>
            <person name="Franco M.E.E."/>
            <person name="Wisecaver J.H."/>
            <person name="Arnold A.E."/>
            <person name="Ju Y.M."/>
            <person name="Slot J.C."/>
            <person name="Ahrendt S."/>
            <person name="Moore L.P."/>
            <person name="Eastman K.E."/>
            <person name="Scott K."/>
            <person name="Konkel Z."/>
            <person name="Mondo S.J."/>
            <person name="Kuo A."/>
            <person name="Hayes R.D."/>
            <person name="Haridas S."/>
            <person name="Andreopoulos B."/>
            <person name="Riley R."/>
            <person name="LaButti K."/>
            <person name="Pangilinan J."/>
            <person name="Lipzen A."/>
            <person name="Amirebrahimi M."/>
            <person name="Yan J."/>
            <person name="Adam C."/>
            <person name="Keymanesh K."/>
            <person name="Ng V."/>
            <person name="Louie K."/>
            <person name="Northen T."/>
            <person name="Drula E."/>
            <person name="Henrissat B."/>
            <person name="Hsieh H.M."/>
            <person name="Youens-Clark K."/>
            <person name="Lutzoni F."/>
            <person name="Miadlikowska J."/>
            <person name="Eastwood D.C."/>
            <person name="Hamelin R.C."/>
            <person name="Grigoriev I.V."/>
            <person name="U'Ren J.M."/>
        </authorList>
    </citation>
    <scope>NUCLEOTIDE SEQUENCE [LARGE SCALE GENOMIC DNA]</scope>
    <source>
        <strain evidence="1 2">ER1909</strain>
    </source>
</reference>
<protein>
    <submittedName>
        <fullName evidence="1">Uncharacterized protein</fullName>
    </submittedName>
</protein>
<keyword evidence="2" id="KW-1185">Reference proteome</keyword>
<dbReference type="EMBL" id="MU394308">
    <property type="protein sequence ID" value="KAI6087306.1"/>
    <property type="molecule type" value="Genomic_DNA"/>
</dbReference>
<organism evidence="1 2">
    <name type="scientific">Hypoxylon rubiginosum</name>
    <dbReference type="NCBI Taxonomy" id="110542"/>
    <lineage>
        <taxon>Eukaryota</taxon>
        <taxon>Fungi</taxon>
        <taxon>Dikarya</taxon>
        <taxon>Ascomycota</taxon>
        <taxon>Pezizomycotina</taxon>
        <taxon>Sordariomycetes</taxon>
        <taxon>Xylariomycetidae</taxon>
        <taxon>Xylariales</taxon>
        <taxon>Hypoxylaceae</taxon>
        <taxon>Hypoxylon</taxon>
    </lineage>
</organism>
<dbReference type="Proteomes" id="UP001497680">
    <property type="component" value="Unassembled WGS sequence"/>
</dbReference>
<evidence type="ECO:0000313" key="2">
    <source>
        <dbReference type="Proteomes" id="UP001497680"/>
    </source>
</evidence>
<accession>A0ACC0D468</accession>
<evidence type="ECO:0000313" key="1">
    <source>
        <dbReference type="EMBL" id="KAI6087306.1"/>
    </source>
</evidence>
<proteinExistence type="predicted"/>